<accession>A0A158DSR0</accession>
<evidence type="ECO:0000256" key="2">
    <source>
        <dbReference type="ARBA" id="ARBA00008814"/>
    </source>
</evidence>
<name>A0A158DSR0_9BURK</name>
<comment type="similarity">
    <text evidence="2">Belongs to the bacterial solute-binding protein 8 family.</text>
</comment>
<gene>
    <name evidence="7" type="ORF">AWB80_07312</name>
</gene>
<dbReference type="SUPFAM" id="SSF53807">
    <property type="entry name" value="Helical backbone' metal receptor"/>
    <property type="match status" value="1"/>
</dbReference>
<comment type="caution">
    <text evidence="7">The sequence shown here is derived from an EMBL/GenBank/DDBJ whole genome shotgun (WGS) entry which is preliminary data.</text>
</comment>
<keyword evidence="4" id="KW-0410">Iron transport</keyword>
<comment type="subcellular location">
    <subcellularLocation>
        <location evidence="1">Cell envelope</location>
    </subcellularLocation>
</comment>
<evidence type="ECO:0000256" key="4">
    <source>
        <dbReference type="ARBA" id="ARBA00022496"/>
    </source>
</evidence>
<dbReference type="PANTHER" id="PTHR30532">
    <property type="entry name" value="IRON III DICITRATE-BINDING PERIPLASMIC PROTEIN"/>
    <property type="match status" value="1"/>
</dbReference>
<evidence type="ECO:0000313" key="8">
    <source>
        <dbReference type="Proteomes" id="UP000054911"/>
    </source>
</evidence>
<keyword evidence="5" id="KW-0732">Signal</keyword>
<protein>
    <submittedName>
        <fullName evidence="7">Periplasmic binding protein</fullName>
    </submittedName>
</protein>
<dbReference type="AlphaFoldDB" id="A0A158DSR0"/>
<dbReference type="EMBL" id="FCOE02000046">
    <property type="protein sequence ID" value="SAK97196.1"/>
    <property type="molecule type" value="Genomic_DNA"/>
</dbReference>
<keyword evidence="4" id="KW-0408">Iron</keyword>
<keyword evidence="4" id="KW-0406">Ion transport</keyword>
<evidence type="ECO:0000313" key="7">
    <source>
        <dbReference type="EMBL" id="SAK97196.1"/>
    </source>
</evidence>
<keyword evidence="3" id="KW-0813">Transport</keyword>
<dbReference type="GO" id="GO:1901678">
    <property type="term" value="P:iron coordination entity transport"/>
    <property type="evidence" value="ECO:0007669"/>
    <property type="project" value="UniProtKB-ARBA"/>
</dbReference>
<reference evidence="7" key="1">
    <citation type="submission" date="2016-01" db="EMBL/GenBank/DDBJ databases">
        <authorList>
            <person name="Peeters C."/>
        </authorList>
    </citation>
    <scope>NUCLEOTIDE SEQUENCE [LARGE SCALE GENOMIC DNA]</scope>
    <source>
        <strain evidence="7">LMG 29323</strain>
    </source>
</reference>
<dbReference type="PRINTS" id="PR01715">
    <property type="entry name" value="FERRIBNDNGPP"/>
</dbReference>
<dbReference type="InterPro" id="IPR051313">
    <property type="entry name" value="Bact_iron-sidero_bind"/>
</dbReference>
<organism evidence="7 8">
    <name type="scientific">Caballeronia pedi</name>
    <dbReference type="NCBI Taxonomy" id="1777141"/>
    <lineage>
        <taxon>Bacteria</taxon>
        <taxon>Pseudomonadati</taxon>
        <taxon>Pseudomonadota</taxon>
        <taxon>Betaproteobacteria</taxon>
        <taxon>Burkholderiales</taxon>
        <taxon>Burkholderiaceae</taxon>
        <taxon>Caballeronia</taxon>
    </lineage>
</organism>
<dbReference type="Proteomes" id="UP000054911">
    <property type="component" value="Unassembled WGS sequence"/>
</dbReference>
<dbReference type="PROSITE" id="PS50983">
    <property type="entry name" value="FE_B12_PBP"/>
    <property type="match status" value="1"/>
</dbReference>
<sequence length="292" mass="31530">MLGALAFLPLASRVRAAMPPRVASLSWAGAQILVSIGAPPIALTELDSYPKVGALPPMPPNVLELGSHSEPNLELLAQIRPDLIVLDQDQSNLDAQLQRIAPTFAIDIYDSRRGKPFARAVEETGRLAARLDRVAQARAYLDDVDRQLAARAATVAALDAPPVLVVDLYDDGRRFFVYGPNSMIHDVMTRLKIANAWRGNTDTGWVLLNVEDLATMGDAQMFYISHGARDRIALSNLSRSPLWRSLPFASQGRFHPLPGFFTYGAASCATQCADGLTRGLVAATLRGSSANG</sequence>
<proteinExistence type="inferred from homology"/>
<evidence type="ECO:0000259" key="6">
    <source>
        <dbReference type="PROSITE" id="PS50983"/>
    </source>
</evidence>
<dbReference type="STRING" id="1777141.AWB80_07312"/>
<dbReference type="GO" id="GO:0030288">
    <property type="term" value="C:outer membrane-bounded periplasmic space"/>
    <property type="evidence" value="ECO:0007669"/>
    <property type="project" value="TreeGrafter"/>
</dbReference>
<keyword evidence="8" id="KW-1185">Reference proteome</keyword>
<evidence type="ECO:0000256" key="5">
    <source>
        <dbReference type="ARBA" id="ARBA00022729"/>
    </source>
</evidence>
<dbReference type="InterPro" id="IPR002491">
    <property type="entry name" value="ABC_transptr_periplasmic_BD"/>
</dbReference>
<feature type="domain" description="Fe/B12 periplasmic-binding" evidence="6">
    <location>
        <begin position="21"/>
        <end position="284"/>
    </location>
</feature>
<dbReference type="Gene3D" id="3.40.50.1980">
    <property type="entry name" value="Nitrogenase molybdenum iron protein domain"/>
    <property type="match status" value="2"/>
</dbReference>
<evidence type="ECO:0000256" key="1">
    <source>
        <dbReference type="ARBA" id="ARBA00004196"/>
    </source>
</evidence>
<dbReference type="Pfam" id="PF01497">
    <property type="entry name" value="Peripla_BP_2"/>
    <property type="match status" value="1"/>
</dbReference>
<evidence type="ECO:0000256" key="3">
    <source>
        <dbReference type="ARBA" id="ARBA00022448"/>
    </source>
</evidence>
<dbReference type="PANTHER" id="PTHR30532:SF1">
    <property type="entry name" value="IRON(3+)-HYDROXAMATE-BINDING PROTEIN FHUD"/>
    <property type="match status" value="1"/>
</dbReference>